<feature type="domain" description="HTH araC/xylS-type" evidence="4">
    <location>
        <begin position="162"/>
        <end position="266"/>
    </location>
</feature>
<evidence type="ECO:0000313" key="6">
    <source>
        <dbReference type="Proteomes" id="UP000198859"/>
    </source>
</evidence>
<dbReference type="Gene3D" id="1.10.10.60">
    <property type="entry name" value="Homeodomain-like"/>
    <property type="match status" value="1"/>
</dbReference>
<dbReference type="InterPro" id="IPR050204">
    <property type="entry name" value="AraC_XylS_family_regulators"/>
</dbReference>
<protein>
    <submittedName>
        <fullName evidence="5">AraC-type DNA-binding protein</fullName>
    </submittedName>
</protein>
<dbReference type="PANTHER" id="PTHR46796">
    <property type="entry name" value="HTH-TYPE TRANSCRIPTIONAL ACTIVATOR RHAS-RELATED"/>
    <property type="match status" value="1"/>
</dbReference>
<gene>
    <name evidence="5" type="ORF">SAMN04488570_3431</name>
</gene>
<keyword evidence="6" id="KW-1185">Reference proteome</keyword>
<dbReference type="AlphaFoldDB" id="A0A1H1XBL3"/>
<dbReference type="PANTHER" id="PTHR46796:SF15">
    <property type="entry name" value="BLL1074 PROTEIN"/>
    <property type="match status" value="1"/>
</dbReference>
<dbReference type="OrthoDB" id="2559672at2"/>
<sequence>MTGSRQQHDLLPGFVARAAAYDQCGLEPGVHRGLPSPWVTLVVSTRGPVRTLGTVGGPAGPVASADVLVAGLHPVATRVEQPVEQSGVQLAVHPLAARRLLGCRAADLTGHGTDARELLGPDVERLHEQVALAGPDDRLAVVRAWAQARLAATEDRRRRVRPEVVRVHQRVLASRGRVRVEDLAGEVGLSPRRLREQVRAEVGVSPKQLVRTARLDHVVARLRTGPRDAPAGLAGLALDAGFADQAHLAREFTAMAGCAPTAWLAEERRNLQDDGPAPAPGSSP</sequence>
<dbReference type="GO" id="GO:0003700">
    <property type="term" value="F:DNA-binding transcription factor activity"/>
    <property type="evidence" value="ECO:0007669"/>
    <property type="project" value="InterPro"/>
</dbReference>
<dbReference type="GO" id="GO:0043565">
    <property type="term" value="F:sequence-specific DNA binding"/>
    <property type="evidence" value="ECO:0007669"/>
    <property type="project" value="InterPro"/>
</dbReference>
<reference evidence="6" key="1">
    <citation type="submission" date="2016-10" db="EMBL/GenBank/DDBJ databases">
        <authorList>
            <person name="Varghese N."/>
            <person name="Submissions S."/>
        </authorList>
    </citation>
    <scope>NUCLEOTIDE SEQUENCE [LARGE SCALE GENOMIC DNA]</scope>
    <source>
        <strain evidence="6">DSM 22127</strain>
    </source>
</reference>
<dbReference type="EMBL" id="LT629757">
    <property type="protein sequence ID" value="SDT06431.1"/>
    <property type="molecule type" value="Genomic_DNA"/>
</dbReference>
<dbReference type="InterPro" id="IPR018060">
    <property type="entry name" value="HTH_AraC"/>
</dbReference>
<dbReference type="PROSITE" id="PS01124">
    <property type="entry name" value="HTH_ARAC_FAMILY_2"/>
    <property type="match status" value="1"/>
</dbReference>
<keyword evidence="1" id="KW-0805">Transcription regulation</keyword>
<evidence type="ECO:0000256" key="3">
    <source>
        <dbReference type="ARBA" id="ARBA00023163"/>
    </source>
</evidence>
<organism evidence="5 6">
    <name type="scientific">Nocardioides scoriae</name>
    <dbReference type="NCBI Taxonomy" id="642780"/>
    <lineage>
        <taxon>Bacteria</taxon>
        <taxon>Bacillati</taxon>
        <taxon>Actinomycetota</taxon>
        <taxon>Actinomycetes</taxon>
        <taxon>Propionibacteriales</taxon>
        <taxon>Nocardioidaceae</taxon>
        <taxon>Nocardioides</taxon>
    </lineage>
</organism>
<keyword evidence="3" id="KW-0804">Transcription</keyword>
<proteinExistence type="predicted"/>
<dbReference type="Pfam" id="PF12833">
    <property type="entry name" value="HTH_18"/>
    <property type="match status" value="1"/>
</dbReference>
<evidence type="ECO:0000256" key="2">
    <source>
        <dbReference type="ARBA" id="ARBA00023125"/>
    </source>
</evidence>
<name>A0A1H1XBL3_9ACTN</name>
<evidence type="ECO:0000256" key="1">
    <source>
        <dbReference type="ARBA" id="ARBA00023015"/>
    </source>
</evidence>
<keyword evidence="2 5" id="KW-0238">DNA-binding</keyword>
<dbReference type="SMART" id="SM00342">
    <property type="entry name" value="HTH_ARAC"/>
    <property type="match status" value="1"/>
</dbReference>
<evidence type="ECO:0000259" key="4">
    <source>
        <dbReference type="PROSITE" id="PS01124"/>
    </source>
</evidence>
<dbReference type="STRING" id="642780.SAMN04488570_3431"/>
<dbReference type="Proteomes" id="UP000198859">
    <property type="component" value="Chromosome I"/>
</dbReference>
<accession>A0A1H1XBL3</accession>
<evidence type="ECO:0000313" key="5">
    <source>
        <dbReference type="EMBL" id="SDT06431.1"/>
    </source>
</evidence>
<dbReference type="RefSeq" id="WP_157682928.1">
    <property type="nucleotide sequence ID" value="NZ_LT629757.1"/>
</dbReference>